<dbReference type="SUPFAM" id="SSF56003">
    <property type="entry name" value="Molybdenum cofactor-binding domain"/>
    <property type="match status" value="2"/>
</dbReference>
<dbReference type="Gene3D" id="3.90.1170.50">
    <property type="entry name" value="Aldehyde oxidase/xanthine dehydrogenase, a/b hammerhead"/>
    <property type="match status" value="1"/>
</dbReference>
<dbReference type="SMART" id="SM01008">
    <property type="entry name" value="Ald_Xan_dh_C"/>
    <property type="match status" value="1"/>
</dbReference>
<name>A0A4Z0M1H8_9GAMM</name>
<reference evidence="3 4" key="1">
    <citation type="submission" date="2019-04" db="EMBL/GenBank/DDBJ databases">
        <title>Taxonomy of novel Haliea sp. from mangrove soil of West Coast of India.</title>
        <authorList>
            <person name="Verma A."/>
            <person name="Kumar P."/>
            <person name="Krishnamurthi S."/>
        </authorList>
    </citation>
    <scope>NUCLEOTIDE SEQUENCE [LARGE SCALE GENOMIC DNA]</scope>
    <source>
        <strain evidence="3 4">SAOS-164</strain>
    </source>
</reference>
<accession>A0A4Z0M1H8</accession>
<dbReference type="PIRSF" id="PIRSF036389">
    <property type="entry name" value="IOR_B"/>
    <property type="match status" value="1"/>
</dbReference>
<dbReference type="InterPro" id="IPR006311">
    <property type="entry name" value="TAT_signal"/>
</dbReference>
<dbReference type="SUPFAM" id="SSF54665">
    <property type="entry name" value="CO dehydrogenase molybdoprotein N-domain-like"/>
    <property type="match status" value="1"/>
</dbReference>
<comment type="caution">
    <text evidence="3">The sequence shown here is derived from an EMBL/GenBank/DDBJ whole genome shotgun (WGS) entry which is preliminary data.</text>
</comment>
<dbReference type="Gene3D" id="3.30.365.10">
    <property type="entry name" value="Aldehyde oxidase/xanthine dehydrogenase, molybdopterin binding domain"/>
    <property type="match status" value="4"/>
</dbReference>
<sequence length="746" mass="81357">MSDVVLNRRRFLVSSGLFAGGMALSLSPLAAVPGGVAAQPAKVPGEGDELDPWIVIRPDNRVIVRVPCPEIGNGAATQTAMNVAEELQCAWEQVEVEFCDFTREWRQPGTYAVGLQPFFGGHSTDHERMPYTMQLGASARERLKAAAAARWQVAASEVEARGGELRHGDKRLSFGEVAAEAAAIALAQEPALKSPGDWWLIGKATPHKLHLPQVVTGSAVYGIDVKLPGMVHAALKQSPVHGGRVKHFDSAAVMDMPGVRAVVEIDPRKSVGSPVETQSTFGLEDSQLRSGVAVIADHYWQAKNALDALPIEWDDRLGAFWKSNEQIYAKQEEILQRWQGKAITRKGDIYSVEPAQTVEATYRTPYCEHVAMEPLNGTALVSDGRLEVWHSSQDMQQAFWVAVDESGFMPENVRVHQTQVGGGFGRRTMGDDLRVVVAVARQYPGVPVKVIWSREETTRQGLYRTLLGASYRAGLDRKGMPESLEAETCFSGLQLNLGFVDNIYASNGEIENVRLAVSKFPLHIGTGAYRAPCYNSHVFTVETFIDECAAAAGIDAYDYRHKLLGSWDKSWRKCLQVAAEKAGWGEPLPRGQGLGIAISNWPAAGEKNAGTTVCAVARVEVSPAGEVRVRQIDMSFDSGRVANRDAVSAQLEGGIVFAMNMTLNEELTIRDGAIVEGNYHEYPVLRMADMPQINIHFDALSGHERFAIIGEAPVGPVGPAIGNAIFQATGKRLRSMPFRKHDLSWG</sequence>
<proteinExistence type="predicted"/>
<dbReference type="PANTHER" id="PTHR47495:SF2">
    <property type="entry name" value="ALDEHYDE DEHYDROGENASE"/>
    <property type="match status" value="1"/>
</dbReference>
<dbReference type="EMBL" id="SRLE01000007">
    <property type="protein sequence ID" value="TGD73287.1"/>
    <property type="molecule type" value="Genomic_DNA"/>
</dbReference>
<dbReference type="Pfam" id="PF20256">
    <property type="entry name" value="MoCoBD_2"/>
    <property type="match status" value="2"/>
</dbReference>
<organism evidence="3 4">
    <name type="scientific">Mangrovimicrobium sediminis</name>
    <dbReference type="NCBI Taxonomy" id="2562682"/>
    <lineage>
        <taxon>Bacteria</taxon>
        <taxon>Pseudomonadati</taxon>
        <taxon>Pseudomonadota</taxon>
        <taxon>Gammaproteobacteria</taxon>
        <taxon>Cellvibrionales</taxon>
        <taxon>Halieaceae</taxon>
        <taxon>Mangrovimicrobium</taxon>
    </lineage>
</organism>
<dbReference type="InterPro" id="IPR037165">
    <property type="entry name" value="AldOxase/xan_DH_Mopterin-bd_sf"/>
</dbReference>
<keyword evidence="4" id="KW-1185">Reference proteome</keyword>
<keyword evidence="1" id="KW-0732">Signal</keyword>
<dbReference type="InterPro" id="IPR008274">
    <property type="entry name" value="AldOxase/xan_DH_MoCoBD1"/>
</dbReference>
<gene>
    <name evidence="3" type="ORF">E4634_09625</name>
</gene>
<dbReference type="InterPro" id="IPR036856">
    <property type="entry name" value="Ald_Oxase/Xan_DH_a/b_sf"/>
</dbReference>
<evidence type="ECO:0000259" key="2">
    <source>
        <dbReference type="SMART" id="SM01008"/>
    </source>
</evidence>
<dbReference type="InterPro" id="IPR046867">
    <property type="entry name" value="AldOxase/xan_DH_MoCoBD2"/>
</dbReference>
<dbReference type="InterPro" id="IPR012368">
    <property type="entry name" value="OxRdtase_Mopterin-bd_su_IorB"/>
</dbReference>
<dbReference type="InterPro" id="IPR000674">
    <property type="entry name" value="Ald_Oxase/Xan_DH_a/b"/>
</dbReference>
<feature type="signal peptide" evidence="1">
    <location>
        <begin position="1"/>
        <end position="30"/>
    </location>
</feature>
<evidence type="ECO:0000256" key="1">
    <source>
        <dbReference type="SAM" id="SignalP"/>
    </source>
</evidence>
<dbReference type="PROSITE" id="PS51318">
    <property type="entry name" value="TAT"/>
    <property type="match status" value="1"/>
</dbReference>
<dbReference type="PANTHER" id="PTHR47495">
    <property type="entry name" value="ALDEHYDE DEHYDROGENASE"/>
    <property type="match status" value="1"/>
</dbReference>
<dbReference type="RefSeq" id="WP_135443313.1">
    <property type="nucleotide sequence ID" value="NZ_SRLE01000007.1"/>
</dbReference>
<dbReference type="Pfam" id="PF02738">
    <property type="entry name" value="MoCoBD_1"/>
    <property type="match status" value="1"/>
</dbReference>
<dbReference type="InterPro" id="IPR052516">
    <property type="entry name" value="N-heterocyclic_Hydroxylase"/>
</dbReference>
<evidence type="ECO:0000313" key="3">
    <source>
        <dbReference type="EMBL" id="TGD73287.1"/>
    </source>
</evidence>
<dbReference type="OrthoDB" id="9767994at2"/>
<dbReference type="AlphaFoldDB" id="A0A4Z0M1H8"/>
<feature type="domain" description="Aldehyde oxidase/xanthine dehydrogenase a/b hammerhead" evidence="2">
    <location>
        <begin position="216"/>
        <end position="317"/>
    </location>
</feature>
<evidence type="ECO:0000313" key="4">
    <source>
        <dbReference type="Proteomes" id="UP000298050"/>
    </source>
</evidence>
<protein>
    <submittedName>
        <fullName evidence="3">Xanthine dehydrogenase family protein molybdopterin-binding subunit</fullName>
    </submittedName>
</protein>
<dbReference type="GO" id="GO:0016491">
    <property type="term" value="F:oxidoreductase activity"/>
    <property type="evidence" value="ECO:0007669"/>
    <property type="project" value="InterPro"/>
</dbReference>
<feature type="chain" id="PRO_5021339422" evidence="1">
    <location>
        <begin position="31"/>
        <end position="746"/>
    </location>
</feature>
<dbReference type="Proteomes" id="UP000298050">
    <property type="component" value="Unassembled WGS sequence"/>
</dbReference>